<evidence type="ECO:0000313" key="2">
    <source>
        <dbReference type="EMBL" id="QCO03316.1"/>
    </source>
</evidence>
<organism evidence="2 3">
    <name type="scientific">Azospirillum brasilense</name>
    <dbReference type="NCBI Taxonomy" id="192"/>
    <lineage>
        <taxon>Bacteria</taxon>
        <taxon>Pseudomonadati</taxon>
        <taxon>Pseudomonadota</taxon>
        <taxon>Alphaproteobacteria</taxon>
        <taxon>Rhodospirillales</taxon>
        <taxon>Azospirillaceae</taxon>
        <taxon>Azospirillum</taxon>
    </lineage>
</organism>
<proteinExistence type="predicted"/>
<name>A0A4D8Q443_AZOBR</name>
<sequence>MEIHPEWSADTREPGVLVGSKRYLFTLDHHGGHLEHELVRAPTSQGKTEIEGAKMRTKLRLFLRIVVTLLSFVAIGLVVAL</sequence>
<gene>
    <name evidence="2" type="ORF">D3867_14510</name>
</gene>
<evidence type="ECO:0000256" key="1">
    <source>
        <dbReference type="SAM" id="Phobius"/>
    </source>
</evidence>
<protein>
    <submittedName>
        <fullName evidence="2">Uncharacterized protein</fullName>
    </submittedName>
</protein>
<dbReference type="AlphaFoldDB" id="A0A4D8Q443"/>
<keyword evidence="1" id="KW-0472">Membrane</keyword>
<dbReference type="EMBL" id="CP032331">
    <property type="protein sequence ID" value="QCO03316.1"/>
    <property type="molecule type" value="Genomic_DNA"/>
</dbReference>
<dbReference type="Proteomes" id="UP000298596">
    <property type="component" value="Plasmid p1"/>
</dbReference>
<keyword evidence="1" id="KW-1133">Transmembrane helix</keyword>
<keyword evidence="2" id="KW-0614">Plasmid</keyword>
<geneLocation type="plasmid" evidence="2">
    <name>p1</name>
</geneLocation>
<feature type="transmembrane region" description="Helical" evidence="1">
    <location>
        <begin position="61"/>
        <end position="80"/>
    </location>
</feature>
<evidence type="ECO:0000313" key="3">
    <source>
        <dbReference type="Proteomes" id="UP000298596"/>
    </source>
</evidence>
<reference evidence="2 3" key="1">
    <citation type="submission" date="2018-09" db="EMBL/GenBank/DDBJ databases">
        <title>Whole genome based analysis of evolution and adaptive divergence in Indian and Brazilian strains of Azospirillum brasilense.</title>
        <authorList>
            <person name="Singh C."/>
            <person name="Tripathi A.K."/>
        </authorList>
    </citation>
    <scope>NUCLEOTIDE SEQUENCE [LARGE SCALE GENOMIC DNA]</scope>
    <source>
        <strain evidence="2 3">MTCC4036</strain>
        <plasmid evidence="2 3">p1</plasmid>
    </source>
</reference>
<keyword evidence="1" id="KW-0812">Transmembrane</keyword>
<accession>A0A4D8Q443</accession>